<evidence type="ECO:0000256" key="10">
    <source>
        <dbReference type="SAM" id="Phobius"/>
    </source>
</evidence>
<comment type="similarity">
    <text evidence="8">Belongs to the IRC22 family.</text>
</comment>
<keyword evidence="12" id="KW-0675">Receptor</keyword>
<dbReference type="GO" id="GO:0005789">
    <property type="term" value="C:endoplasmic reticulum membrane"/>
    <property type="evidence" value="ECO:0007669"/>
    <property type="project" value="UniProtKB-SubCell"/>
</dbReference>
<dbReference type="OrthoDB" id="1926781at2759"/>
<dbReference type="Proteomes" id="UP000243498">
    <property type="component" value="Unassembled WGS sequence"/>
</dbReference>
<reference evidence="12 13" key="1">
    <citation type="journal article" date="2016" name="Genome Biol. Evol.">
        <title>Divergent and convergent evolution of fungal pathogenicity.</title>
        <authorList>
            <person name="Shang Y."/>
            <person name="Xiao G."/>
            <person name="Zheng P."/>
            <person name="Cen K."/>
            <person name="Zhan S."/>
            <person name="Wang C."/>
        </authorList>
    </citation>
    <scope>NUCLEOTIDE SEQUENCE [LARGE SCALE GENOMIC DNA]</scope>
    <source>
        <strain evidence="12 13">RCEF 4871</strain>
    </source>
</reference>
<comment type="function">
    <text evidence="7">Is probably involved in a pathway contributing to genomic integrity.</text>
</comment>
<feature type="signal peptide" evidence="11">
    <location>
        <begin position="1"/>
        <end position="22"/>
    </location>
</feature>
<evidence type="ECO:0000256" key="2">
    <source>
        <dbReference type="ARBA" id="ARBA00022692"/>
    </source>
</evidence>
<organism evidence="12 13">
    <name type="scientific">Metarhizium rileyi (strain RCEF 4871)</name>
    <name type="common">Nomuraea rileyi</name>
    <dbReference type="NCBI Taxonomy" id="1649241"/>
    <lineage>
        <taxon>Eukaryota</taxon>
        <taxon>Fungi</taxon>
        <taxon>Dikarya</taxon>
        <taxon>Ascomycota</taxon>
        <taxon>Pezizomycotina</taxon>
        <taxon>Sordariomycetes</taxon>
        <taxon>Hypocreomycetidae</taxon>
        <taxon>Hypocreales</taxon>
        <taxon>Clavicipitaceae</taxon>
        <taxon>Metarhizium</taxon>
    </lineage>
</organism>
<keyword evidence="6 10" id="KW-0472">Membrane</keyword>
<accession>A0A162I3Y6</accession>
<comment type="caution">
    <text evidence="12">The sequence shown here is derived from an EMBL/GenBank/DDBJ whole genome shotgun (WGS) entry which is preliminary data.</text>
</comment>
<comment type="subcellular location">
    <subcellularLocation>
        <location evidence="1">Endoplasmic reticulum membrane</location>
        <topology evidence="1">Single-pass type I membrane protein</topology>
    </subcellularLocation>
</comment>
<dbReference type="InterPro" id="IPR005595">
    <property type="entry name" value="TRAP_alpha"/>
</dbReference>
<proteinExistence type="inferred from homology"/>
<keyword evidence="4" id="KW-0256">Endoplasmic reticulum</keyword>
<keyword evidence="13" id="KW-1185">Reference proteome</keyword>
<gene>
    <name evidence="12" type="ORF">NOR_00618</name>
</gene>
<feature type="compositionally biased region" description="Polar residues" evidence="9">
    <location>
        <begin position="251"/>
        <end position="263"/>
    </location>
</feature>
<dbReference type="PANTHER" id="PTHR12924">
    <property type="entry name" value="TRANSLOCON-ASSOCIATED PROTEIN, ALPHA SUBUNIT"/>
    <property type="match status" value="1"/>
</dbReference>
<evidence type="ECO:0000256" key="9">
    <source>
        <dbReference type="SAM" id="MobiDB-lite"/>
    </source>
</evidence>
<evidence type="ECO:0000256" key="11">
    <source>
        <dbReference type="SAM" id="SignalP"/>
    </source>
</evidence>
<evidence type="ECO:0000256" key="3">
    <source>
        <dbReference type="ARBA" id="ARBA00022729"/>
    </source>
</evidence>
<dbReference type="PANTHER" id="PTHR12924:SF0">
    <property type="entry name" value="TRANSLOCON-ASSOCIATED PROTEIN SUBUNIT ALPHA"/>
    <property type="match status" value="1"/>
</dbReference>
<dbReference type="OMA" id="YQEEWIP"/>
<keyword evidence="3 11" id="KW-0732">Signal</keyword>
<dbReference type="AlphaFoldDB" id="A0A162I3Y6"/>
<dbReference type="EMBL" id="AZHC01000001">
    <property type="protein sequence ID" value="OAA52025.1"/>
    <property type="molecule type" value="Genomic_DNA"/>
</dbReference>
<dbReference type="Pfam" id="PF03896">
    <property type="entry name" value="TRAP_alpha"/>
    <property type="match status" value="1"/>
</dbReference>
<feature type="transmembrane region" description="Helical" evidence="10">
    <location>
        <begin position="197"/>
        <end position="215"/>
    </location>
</feature>
<name>A0A162I3Y6_METRR</name>
<feature type="chain" id="PRO_5007835251" evidence="11">
    <location>
        <begin position="23"/>
        <end position="293"/>
    </location>
</feature>
<evidence type="ECO:0000256" key="8">
    <source>
        <dbReference type="ARBA" id="ARBA00038311"/>
    </source>
</evidence>
<keyword evidence="2 10" id="KW-0812">Transmembrane</keyword>
<evidence type="ECO:0000313" key="13">
    <source>
        <dbReference type="Proteomes" id="UP000243498"/>
    </source>
</evidence>
<evidence type="ECO:0000256" key="5">
    <source>
        <dbReference type="ARBA" id="ARBA00022989"/>
    </source>
</evidence>
<protein>
    <submittedName>
        <fullName evidence="12">Signal sequence receptor alpha chain</fullName>
    </submittedName>
</protein>
<evidence type="ECO:0000256" key="1">
    <source>
        <dbReference type="ARBA" id="ARBA00004115"/>
    </source>
</evidence>
<evidence type="ECO:0000313" key="12">
    <source>
        <dbReference type="EMBL" id="OAA52025.1"/>
    </source>
</evidence>
<evidence type="ECO:0000256" key="4">
    <source>
        <dbReference type="ARBA" id="ARBA00022824"/>
    </source>
</evidence>
<evidence type="ECO:0000256" key="7">
    <source>
        <dbReference type="ARBA" id="ARBA00037565"/>
    </source>
</evidence>
<evidence type="ECO:0000256" key="6">
    <source>
        <dbReference type="ARBA" id="ARBA00023136"/>
    </source>
</evidence>
<sequence>MLFSSLLAVLTLHVFGAIAADAEAPGTEGSTPQKPNLAADVKTTFPDSDILGVRLINGRPTKALVDITNKEDAPIQISVLAGVLATTKPLPEGTPAYQGIIRNLTIVQYNQAIEAGETRSFTYSFALDMQPQDVKLELAAVVSNAKGDIYQLVAHDGVVAIVEAPTSFLDPQMYATPPGASAPTVRRKDAVLTVPSIFLYLVLSAAFAGTLYFVYKTWIEALFPQAKRTKPASSGPRKAKKLADADADATLSGSESAVATGSKTYDESWIPDHHINRPVAKRVKSTPKKKVVE</sequence>
<feature type="region of interest" description="Disordered" evidence="9">
    <location>
        <begin position="229"/>
        <end position="263"/>
    </location>
</feature>
<keyword evidence="5 10" id="KW-1133">Transmembrane helix</keyword>